<dbReference type="EMBL" id="LZZM01000011">
    <property type="protein sequence ID" value="OOM82450.1"/>
    <property type="molecule type" value="Genomic_DNA"/>
</dbReference>
<organism evidence="1 2">
    <name type="scientific">Clostridium puniceum</name>
    <dbReference type="NCBI Taxonomy" id="29367"/>
    <lineage>
        <taxon>Bacteria</taxon>
        <taxon>Bacillati</taxon>
        <taxon>Bacillota</taxon>
        <taxon>Clostridia</taxon>
        <taxon>Eubacteriales</taxon>
        <taxon>Clostridiaceae</taxon>
        <taxon>Clostridium</taxon>
    </lineage>
</organism>
<protein>
    <submittedName>
        <fullName evidence="1">Uncharacterized protein</fullName>
    </submittedName>
</protein>
<accession>A0A1S8TXP6</accession>
<dbReference type="Proteomes" id="UP000190890">
    <property type="component" value="Unassembled WGS sequence"/>
</dbReference>
<proteinExistence type="predicted"/>
<dbReference type="OrthoDB" id="5180668at2"/>
<evidence type="ECO:0000313" key="2">
    <source>
        <dbReference type="Proteomes" id="UP000190890"/>
    </source>
</evidence>
<evidence type="ECO:0000313" key="1">
    <source>
        <dbReference type="EMBL" id="OOM82450.1"/>
    </source>
</evidence>
<comment type="caution">
    <text evidence="1">The sequence shown here is derived from an EMBL/GenBank/DDBJ whole genome shotgun (WGS) entry which is preliminary data.</text>
</comment>
<dbReference type="RefSeq" id="WP_077845477.1">
    <property type="nucleotide sequence ID" value="NZ_LZZM01000011.1"/>
</dbReference>
<dbReference type="STRING" id="29367.CLPUN_01520"/>
<gene>
    <name evidence="1" type="ORF">CLPUN_01520</name>
</gene>
<keyword evidence="2" id="KW-1185">Reference proteome</keyword>
<dbReference type="AlphaFoldDB" id="A0A1S8TXP6"/>
<sequence length="102" mass="11737">MSAKLYVNFKLSKLEFRFRSIKLSIKNETRSYELVAKPNKEEELEIEPGKYEVNVHIPYLFTKAGAARFVIAPNEGDKLLITYRLPSGAVFLEGKVDITRKE</sequence>
<reference evidence="1 2" key="1">
    <citation type="submission" date="2016-05" db="EMBL/GenBank/DDBJ databases">
        <title>Microbial solvent formation.</title>
        <authorList>
            <person name="Poehlein A."/>
            <person name="Montoya Solano J.D."/>
            <person name="Flitsch S."/>
            <person name="Krabben P."/>
            <person name="Duerre P."/>
            <person name="Daniel R."/>
        </authorList>
    </citation>
    <scope>NUCLEOTIDE SEQUENCE [LARGE SCALE GENOMIC DNA]</scope>
    <source>
        <strain evidence="1 2">DSM 2619</strain>
    </source>
</reference>
<name>A0A1S8TXP6_9CLOT</name>